<keyword evidence="3" id="KW-1185">Reference proteome</keyword>
<evidence type="ECO:0000313" key="3">
    <source>
        <dbReference type="Proteomes" id="UP000034681"/>
    </source>
</evidence>
<dbReference type="eggNOG" id="ENOG5032RU6">
    <property type="taxonomic scope" value="Bacteria"/>
</dbReference>
<dbReference type="EMBL" id="AJTX02000004">
    <property type="protein sequence ID" value="KKI99937.1"/>
    <property type="molecule type" value="Genomic_DNA"/>
</dbReference>
<sequence length="116" mass="13235">MHIPQDCLIPESKLTHYLLVLQKRNDKSQFLAQAGFTQANPEQLKTALLNLIATTPAVFDRSDQYGDFYQVTGTLKGTQNIHLEVVTIWIQRKADAQFQFVTLIPHKEPRNGTRTL</sequence>
<dbReference type="STRING" id="317619.GCA_000332315_03940"/>
<dbReference type="RefSeq" id="WP_017714091.1">
    <property type="nucleotide sequence ID" value="NZ_KB235941.1"/>
</dbReference>
<accession>A0A0M2PXY3</accession>
<feature type="domain" description="DUF6883" evidence="1">
    <location>
        <begin position="7"/>
        <end position="106"/>
    </location>
</feature>
<dbReference type="OrthoDB" id="9794742at2"/>
<evidence type="ECO:0000259" key="1">
    <source>
        <dbReference type="Pfam" id="PF21814"/>
    </source>
</evidence>
<dbReference type="InterPro" id="IPR049250">
    <property type="entry name" value="DUF6883"/>
</dbReference>
<dbReference type="Proteomes" id="UP000034681">
    <property type="component" value="Unassembled WGS sequence"/>
</dbReference>
<reference evidence="2" key="1">
    <citation type="submission" date="2012-04" db="EMBL/GenBank/DDBJ databases">
        <authorList>
            <person name="Borisov I.G."/>
            <person name="Ivanikova N.V."/>
            <person name="Pinevich A.V."/>
        </authorList>
    </citation>
    <scope>NUCLEOTIDE SEQUENCE</scope>
    <source>
        <strain evidence="2">CALU 1027</strain>
    </source>
</reference>
<evidence type="ECO:0000313" key="2">
    <source>
        <dbReference type="EMBL" id="KKI99937.1"/>
    </source>
</evidence>
<proteinExistence type="predicted"/>
<organism evidence="2 3">
    <name type="scientific">Prochlorothrix hollandica PCC 9006 = CALU 1027</name>
    <dbReference type="NCBI Taxonomy" id="317619"/>
    <lineage>
        <taxon>Bacteria</taxon>
        <taxon>Bacillati</taxon>
        <taxon>Cyanobacteriota</taxon>
        <taxon>Cyanophyceae</taxon>
        <taxon>Prochlorotrichales</taxon>
        <taxon>Prochlorotrichaceae</taxon>
        <taxon>Prochlorothrix</taxon>
    </lineage>
</organism>
<comment type="caution">
    <text evidence="2">The sequence shown here is derived from an EMBL/GenBank/DDBJ whole genome shotgun (WGS) entry which is preliminary data.</text>
</comment>
<gene>
    <name evidence="2" type="ORF">PROH_09070</name>
</gene>
<dbReference type="AlphaFoldDB" id="A0A0M2PXY3"/>
<name>A0A0M2PXY3_PROHO</name>
<dbReference type="Pfam" id="PF21814">
    <property type="entry name" value="DUF6883"/>
    <property type="match status" value="1"/>
</dbReference>
<protein>
    <recommendedName>
        <fullName evidence="1">DUF6883 domain-containing protein</fullName>
    </recommendedName>
</protein>